<keyword evidence="10" id="KW-1185">Reference proteome</keyword>
<feature type="region of interest" description="Disordered" evidence="6">
    <location>
        <begin position="29"/>
        <end position="75"/>
    </location>
</feature>
<dbReference type="SUPFAM" id="SSF50494">
    <property type="entry name" value="Trypsin-like serine proteases"/>
    <property type="match status" value="1"/>
</dbReference>
<evidence type="ECO:0000256" key="7">
    <source>
        <dbReference type="SAM" id="SignalP"/>
    </source>
</evidence>
<dbReference type="InterPro" id="IPR009003">
    <property type="entry name" value="Peptidase_S1_PA"/>
</dbReference>
<dbReference type="PROSITE" id="PS50240">
    <property type="entry name" value="TRYPSIN_DOM"/>
    <property type="match status" value="1"/>
</dbReference>
<keyword evidence="4" id="KW-1015">Disulfide bond</keyword>
<dbReference type="CDD" id="cd00190">
    <property type="entry name" value="Tryp_SPc"/>
    <property type="match status" value="1"/>
</dbReference>
<evidence type="ECO:0000256" key="3">
    <source>
        <dbReference type="ARBA" id="ARBA00022729"/>
    </source>
</evidence>
<dbReference type="Proteomes" id="UP000230066">
    <property type="component" value="Unassembled WGS sequence"/>
</dbReference>
<evidence type="ECO:0000259" key="8">
    <source>
        <dbReference type="PROSITE" id="PS50240"/>
    </source>
</evidence>
<dbReference type="Pfam" id="PF00089">
    <property type="entry name" value="Trypsin"/>
    <property type="match status" value="2"/>
</dbReference>
<sequence>MKLTPVSLCLLFLVVEHQCLAHHHAHHRGRNHNFHHGRHERDHSHDELEDELTENDTEDELKQTENPVALDTEANAETKEKAIRLGFWTSGNMIPIQQEPETLIVFNTERYGNWSDWSECISKACIEVRHRKCLDDSWKTPSPSRVHTTRCLSKYYAEKRTCQNETQCSSYIGAQMVENLTETCGIRPNGKAVRMKITGGKETKPHSWPWVVRLSVKPPRGKPITFCGGTLIAPQWILTAAHCLLVETKRMPVGKPVRLSDHMKSVIYAHLGDHDKKKKEEVQQDYRVDVAILHPRYHRSLMTDGDDIALLHLTEPVEIKPEVNYVCLPPKDMQLKPGTKCYALGWGNTVAGKPPTFDNLQGLFDSILLPFPSFFGSPFGGMFGMHGKGRRQRRPATPSELHEVALPIVSVDECRRHYGDVNNELHICAGAKGKDTCSGDSGGGLYCHDPSNDRWTVVGVTSFGLARGCGLNPGVYTSVVAHMDWIAKQLAEPTTE</sequence>
<keyword evidence="3 7" id="KW-0732">Signal</keyword>
<comment type="subcellular location">
    <subcellularLocation>
        <location evidence="1">Secreted</location>
    </subcellularLocation>
</comment>
<feature type="chain" id="PRO_5020021238" evidence="7">
    <location>
        <begin position="22"/>
        <end position="496"/>
    </location>
</feature>
<dbReference type="PANTHER" id="PTHR24252">
    <property type="entry name" value="ACROSIN-RELATED"/>
    <property type="match status" value="1"/>
</dbReference>
<dbReference type="PROSITE" id="PS00134">
    <property type="entry name" value="TRYPSIN_HIS"/>
    <property type="match status" value="1"/>
</dbReference>
<organism evidence="9 10">
    <name type="scientific">Fasciola hepatica</name>
    <name type="common">Liver fluke</name>
    <dbReference type="NCBI Taxonomy" id="6192"/>
    <lineage>
        <taxon>Eukaryota</taxon>
        <taxon>Metazoa</taxon>
        <taxon>Spiralia</taxon>
        <taxon>Lophotrochozoa</taxon>
        <taxon>Platyhelminthes</taxon>
        <taxon>Trematoda</taxon>
        <taxon>Digenea</taxon>
        <taxon>Plagiorchiida</taxon>
        <taxon>Echinostomata</taxon>
        <taxon>Echinostomatoidea</taxon>
        <taxon>Fasciolidae</taxon>
        <taxon>Fasciola</taxon>
    </lineage>
</organism>
<proteinExistence type="predicted"/>
<name>A0A4E0R3S3_FASHE</name>
<keyword evidence="2" id="KW-0964">Secreted</keyword>
<keyword evidence="5" id="KW-0325">Glycoprotein</keyword>
<dbReference type="FunFam" id="2.40.10.10:FF:000068">
    <property type="entry name" value="transmembrane protease serine 2"/>
    <property type="match status" value="1"/>
</dbReference>
<dbReference type="Gene3D" id="2.40.10.10">
    <property type="entry name" value="Trypsin-like serine proteases"/>
    <property type="match status" value="3"/>
</dbReference>
<feature type="compositionally biased region" description="Acidic residues" evidence="6">
    <location>
        <begin position="47"/>
        <end position="59"/>
    </location>
</feature>
<dbReference type="PRINTS" id="PR00722">
    <property type="entry name" value="CHYMOTRYPSIN"/>
</dbReference>
<accession>A0A4E0R3S3</accession>
<dbReference type="GO" id="GO:0005576">
    <property type="term" value="C:extracellular region"/>
    <property type="evidence" value="ECO:0007669"/>
    <property type="project" value="UniProtKB-SubCell"/>
</dbReference>
<dbReference type="GO" id="GO:0006508">
    <property type="term" value="P:proteolysis"/>
    <property type="evidence" value="ECO:0007669"/>
    <property type="project" value="InterPro"/>
</dbReference>
<evidence type="ECO:0000256" key="4">
    <source>
        <dbReference type="ARBA" id="ARBA00023157"/>
    </source>
</evidence>
<gene>
    <name evidence="9" type="ORF">D915_004913</name>
</gene>
<dbReference type="PANTHER" id="PTHR24252:SF7">
    <property type="entry name" value="HYALIN"/>
    <property type="match status" value="1"/>
</dbReference>
<reference evidence="9" key="1">
    <citation type="submission" date="2019-03" db="EMBL/GenBank/DDBJ databases">
        <title>Improved annotation for the trematode Fasciola hepatica.</title>
        <authorList>
            <person name="Choi Y.-J."/>
            <person name="Martin J."/>
            <person name="Mitreva M."/>
        </authorList>
    </citation>
    <scope>NUCLEOTIDE SEQUENCE [LARGE SCALE GENOMIC DNA]</scope>
</reference>
<evidence type="ECO:0000313" key="10">
    <source>
        <dbReference type="Proteomes" id="UP000230066"/>
    </source>
</evidence>
<dbReference type="SMART" id="SM00020">
    <property type="entry name" value="Tryp_SPc"/>
    <property type="match status" value="1"/>
</dbReference>
<dbReference type="InterPro" id="IPR018114">
    <property type="entry name" value="TRYPSIN_HIS"/>
</dbReference>
<evidence type="ECO:0000256" key="1">
    <source>
        <dbReference type="ARBA" id="ARBA00004613"/>
    </source>
</evidence>
<protein>
    <submittedName>
        <fullName evidence="9">Mastin</fullName>
    </submittedName>
</protein>
<comment type="caution">
    <text evidence="9">The sequence shown here is derived from an EMBL/GenBank/DDBJ whole genome shotgun (WGS) entry which is preliminary data.</text>
</comment>
<evidence type="ECO:0000256" key="2">
    <source>
        <dbReference type="ARBA" id="ARBA00022525"/>
    </source>
</evidence>
<dbReference type="FunFam" id="2.40.10.10:FF:000054">
    <property type="entry name" value="Complement C1r subcomponent"/>
    <property type="match status" value="1"/>
</dbReference>
<dbReference type="InterPro" id="IPR043504">
    <property type="entry name" value="Peptidase_S1_PA_chymotrypsin"/>
</dbReference>
<evidence type="ECO:0000256" key="5">
    <source>
        <dbReference type="ARBA" id="ARBA00023180"/>
    </source>
</evidence>
<feature type="signal peptide" evidence="7">
    <location>
        <begin position="1"/>
        <end position="21"/>
    </location>
</feature>
<dbReference type="EMBL" id="JXXN02002898">
    <property type="protein sequence ID" value="THD22233.1"/>
    <property type="molecule type" value="Genomic_DNA"/>
</dbReference>
<evidence type="ECO:0000256" key="6">
    <source>
        <dbReference type="SAM" id="MobiDB-lite"/>
    </source>
</evidence>
<evidence type="ECO:0000313" key="9">
    <source>
        <dbReference type="EMBL" id="THD22233.1"/>
    </source>
</evidence>
<feature type="compositionally biased region" description="Basic residues" evidence="6">
    <location>
        <begin position="29"/>
        <end position="38"/>
    </location>
</feature>
<feature type="domain" description="Peptidase S1" evidence="8">
    <location>
        <begin position="197"/>
        <end position="491"/>
    </location>
</feature>
<dbReference type="InterPro" id="IPR001314">
    <property type="entry name" value="Peptidase_S1A"/>
</dbReference>
<dbReference type="InterPro" id="IPR001254">
    <property type="entry name" value="Trypsin_dom"/>
</dbReference>
<dbReference type="GO" id="GO:0004252">
    <property type="term" value="F:serine-type endopeptidase activity"/>
    <property type="evidence" value="ECO:0007669"/>
    <property type="project" value="InterPro"/>
</dbReference>
<dbReference type="AlphaFoldDB" id="A0A4E0R3S3"/>